<reference evidence="1" key="2">
    <citation type="submission" date="2023-04" db="EMBL/GenBank/DDBJ databases">
        <authorList>
            <person name="Bu L."/>
            <person name="Lu L."/>
            <person name="Laidemitt M.R."/>
            <person name="Zhang S.M."/>
            <person name="Mutuku M."/>
            <person name="Mkoji G."/>
            <person name="Steinauer M."/>
            <person name="Loker E.S."/>
        </authorList>
    </citation>
    <scope>NUCLEOTIDE SEQUENCE</scope>
    <source>
        <strain evidence="1">KasaAsao</strain>
        <tissue evidence="1">Whole Snail</tissue>
    </source>
</reference>
<proteinExistence type="predicted"/>
<name>A0AAD8CA95_BIOPF</name>
<dbReference type="EMBL" id="JASAOG010000003">
    <property type="protein sequence ID" value="KAK0069250.1"/>
    <property type="molecule type" value="Genomic_DNA"/>
</dbReference>
<accession>A0AAD8CA95</accession>
<evidence type="ECO:0000313" key="1">
    <source>
        <dbReference type="EMBL" id="KAK0069250.1"/>
    </source>
</evidence>
<reference evidence="1" key="1">
    <citation type="journal article" date="2023" name="PLoS Negl. Trop. Dis.">
        <title>A genome sequence for Biomphalaria pfeifferi, the major vector snail for the human-infecting parasite Schistosoma mansoni.</title>
        <authorList>
            <person name="Bu L."/>
            <person name="Lu L."/>
            <person name="Laidemitt M.R."/>
            <person name="Zhang S.M."/>
            <person name="Mutuku M."/>
            <person name="Mkoji G."/>
            <person name="Steinauer M."/>
            <person name="Loker E.S."/>
        </authorList>
    </citation>
    <scope>NUCLEOTIDE SEQUENCE</scope>
    <source>
        <strain evidence="1">KasaAsao</strain>
    </source>
</reference>
<comment type="caution">
    <text evidence="1">The sequence shown here is derived from an EMBL/GenBank/DDBJ whole genome shotgun (WGS) entry which is preliminary data.</text>
</comment>
<evidence type="ECO:0000313" key="2">
    <source>
        <dbReference type="Proteomes" id="UP001233172"/>
    </source>
</evidence>
<keyword evidence="2" id="KW-1185">Reference proteome</keyword>
<gene>
    <name evidence="1" type="ORF">Bpfe_001432</name>
</gene>
<dbReference type="Proteomes" id="UP001233172">
    <property type="component" value="Unassembled WGS sequence"/>
</dbReference>
<feature type="non-terminal residue" evidence="1">
    <location>
        <position position="53"/>
    </location>
</feature>
<feature type="non-terminal residue" evidence="1">
    <location>
        <position position="1"/>
    </location>
</feature>
<organism evidence="1 2">
    <name type="scientific">Biomphalaria pfeifferi</name>
    <name type="common">Bloodfluke planorb</name>
    <name type="synonym">Freshwater snail</name>
    <dbReference type="NCBI Taxonomy" id="112525"/>
    <lineage>
        <taxon>Eukaryota</taxon>
        <taxon>Metazoa</taxon>
        <taxon>Spiralia</taxon>
        <taxon>Lophotrochozoa</taxon>
        <taxon>Mollusca</taxon>
        <taxon>Gastropoda</taxon>
        <taxon>Heterobranchia</taxon>
        <taxon>Euthyneura</taxon>
        <taxon>Panpulmonata</taxon>
        <taxon>Hygrophila</taxon>
        <taxon>Lymnaeoidea</taxon>
        <taxon>Planorbidae</taxon>
        <taxon>Biomphalaria</taxon>
    </lineage>
</organism>
<sequence length="53" mass="6158">VIRSVNSDYTMDTLIPIDYLGSEYYTIPPVIRISVDNKYSIKVVSAFEWTRVE</sequence>
<dbReference type="AlphaFoldDB" id="A0AAD8CA95"/>
<protein>
    <submittedName>
        <fullName evidence="1">Uncharacterized protein</fullName>
    </submittedName>
</protein>